<evidence type="ECO:0000256" key="1">
    <source>
        <dbReference type="SAM" id="MobiDB-lite"/>
    </source>
</evidence>
<comment type="caution">
    <text evidence="3">The sequence shown here is derived from an EMBL/GenBank/DDBJ whole genome shotgun (WGS) entry which is preliminary data.</text>
</comment>
<accession>A0ABS7JF52</accession>
<feature type="region of interest" description="Disordered" evidence="1">
    <location>
        <begin position="25"/>
        <end position="55"/>
    </location>
</feature>
<dbReference type="EMBL" id="JAIGNQ010000001">
    <property type="protein sequence ID" value="MBX7487265.1"/>
    <property type="molecule type" value="Genomic_DNA"/>
</dbReference>
<protein>
    <submittedName>
        <fullName evidence="3">Uncharacterized protein</fullName>
    </submittedName>
</protein>
<feature type="signal peptide" evidence="2">
    <location>
        <begin position="1"/>
        <end position="22"/>
    </location>
</feature>
<dbReference type="Proteomes" id="UP000776651">
    <property type="component" value="Unassembled WGS sequence"/>
</dbReference>
<evidence type="ECO:0000313" key="4">
    <source>
        <dbReference type="Proteomes" id="UP000776651"/>
    </source>
</evidence>
<keyword evidence="4" id="KW-1185">Reference proteome</keyword>
<dbReference type="RefSeq" id="WP_103023898.1">
    <property type="nucleotide sequence ID" value="NZ_JAIGNQ010000001.1"/>
</dbReference>
<feature type="chain" id="PRO_5046898706" evidence="2">
    <location>
        <begin position="23"/>
        <end position="133"/>
    </location>
</feature>
<proteinExistence type="predicted"/>
<dbReference type="PROSITE" id="PS51257">
    <property type="entry name" value="PROKAR_LIPOPROTEIN"/>
    <property type="match status" value="1"/>
</dbReference>
<keyword evidence="2" id="KW-0732">Signal</keyword>
<gene>
    <name evidence="3" type="ORF">K3177_01935</name>
</gene>
<name>A0ABS7JF52_9SPHN</name>
<reference evidence="3 4" key="1">
    <citation type="submission" date="2021-08" db="EMBL/GenBank/DDBJ databases">
        <title>Comparative Genomics Analysis of the Genus Qipengyuania Reveals Extensive Genetic Diversity and Metabolic Versatility, Including the Description of Fifteen Novel Species.</title>
        <authorList>
            <person name="Liu Y."/>
        </authorList>
    </citation>
    <scope>NUCLEOTIDE SEQUENCE [LARGE SCALE GENOMIC DNA]</scope>
    <source>
        <strain evidence="3 4">GH25</strain>
    </source>
</reference>
<organism evidence="3 4">
    <name type="scientific">Qipengyuania pacifica</name>
    <dbReference type="NCBI Taxonomy" id="2860199"/>
    <lineage>
        <taxon>Bacteria</taxon>
        <taxon>Pseudomonadati</taxon>
        <taxon>Pseudomonadota</taxon>
        <taxon>Alphaproteobacteria</taxon>
        <taxon>Sphingomonadales</taxon>
        <taxon>Erythrobacteraceae</taxon>
        <taxon>Qipengyuania</taxon>
    </lineage>
</organism>
<evidence type="ECO:0000256" key="2">
    <source>
        <dbReference type="SAM" id="SignalP"/>
    </source>
</evidence>
<evidence type="ECO:0000313" key="3">
    <source>
        <dbReference type="EMBL" id="MBX7487265.1"/>
    </source>
</evidence>
<sequence>MIRNVKYSILALPLVFALSACGSPQAQQEEQTEASTLDQPGFEDRSATSSEAQSEALTLAQRLASDNLDRAQAAVALEDLDRLINDNIVEFPEDMRAGLTEDVQSARSALESDDMGGVQDAAISIQNRLSAAS</sequence>